<feature type="region of interest" description="Disordered" evidence="2">
    <location>
        <begin position="980"/>
        <end position="1011"/>
    </location>
</feature>
<dbReference type="EMBL" id="LSRX01000188">
    <property type="protein sequence ID" value="OLQ05315.1"/>
    <property type="molecule type" value="Genomic_DNA"/>
</dbReference>
<sequence length="1123" mass="124620">MPEASKLLVFGEIHEVLPWLLRRTQENRDAFGAQAGSTQWDQYWQGLLVQTMPPTFVSGRAPLVPLHVFGRRPLGIWATLSICFAKFGAYATTLTTRDEPEPMIGGGTQTALAYYYMEKKGYPLEKYDPDQGVACPEKYGPDQGVACCAHNLMMEKEKGSKTKKQTKRACSDRYEEEDELAWLMQSPPDEAAWITSLKVLREKLEEMTKAHRAVVVDALLRRLDWHSTNTRDGYFLGHMGGRTAMLTSLLVAAQEDTVLVQEFPVPPEVHGMWQEMAHFLEQHPGSHRSLGRGIGRDPPCIMLHCHEGPSITPDGSPRHESPAEPPMQTDTNEAQGSVKRMRVRVEVSTGSCDVPQLAGVVEIPIQRSTGSLQIGFTLQGEDDAGECSTVPASPPSDHGGAVLSPPAPDGFGEFGISLLDYWRLKEDWEAGKMTLGEMATIHREGPRSELVSGWSPAPAPHCWSTEGKLRVHIEMDHGHQRRPRLPETRIQASSEWLRVMGLRRPGQENTEPANAMTRTSQQNARIMLRQQSEQGLVQMYRALMRVMGMLFIEATRILIDEHDERRRGGEMVDVTLDEEEDDESIYMQAHIHTSLQGTWAAQLQKLVEQVDSEGPRQKGVARALLRRIEQSLFLQSARGAQLQAALVAVVGSKAEEADTCDTHENDGDEVERWWSILKKHMDLMRDDTQARGSRDSLTEVPGLGGEVIYPTQVDIETMAADQEEAREEQRMRELQQAERERDEAVQQERDRQLFEAHEAQRFRDWEQWTVLHEPVEHKRRRLVLTGHYSRPPQVVQGEEVERATIPVPMDLRHFHAVLHFDYEPTGDVELAAQSHGMAGARGLPAEPPPEQTQSHNGMEVGGPTFLRTQQAWRAGHITDAGVSEIFGNEWLLFFRLEEADTQTKRSHGQGNAEPSRAALGEEADMERPSGPAQDDDPGQHGEAGHMAGGLAGSMTMEGEGVTHDWTAYRLKEGEFVITLDDSNPEERGGRGAPCADARAAAPLSPPMGSRPVLRSRIRATGPALKVVKMQCPKSLTGVLQGAAGPASLEFLDAVGYVRTLSEEIEQALRTAPGPTEGSQQRCAAAGAPTSKDLRGKLALQHPMVLGWSLCVFSLGLALGRRGW</sequence>
<accession>A0A1Q9ECZ5</accession>
<evidence type="ECO:0000313" key="4">
    <source>
        <dbReference type="Proteomes" id="UP000186817"/>
    </source>
</evidence>
<proteinExistence type="predicted"/>
<protein>
    <submittedName>
        <fullName evidence="3">Uncharacterized protein</fullName>
    </submittedName>
</protein>
<evidence type="ECO:0000256" key="1">
    <source>
        <dbReference type="SAM" id="Coils"/>
    </source>
</evidence>
<feature type="region of interest" description="Disordered" evidence="2">
    <location>
        <begin position="308"/>
        <end position="338"/>
    </location>
</feature>
<feature type="coiled-coil region" evidence="1">
    <location>
        <begin position="717"/>
        <end position="747"/>
    </location>
</feature>
<evidence type="ECO:0000313" key="3">
    <source>
        <dbReference type="EMBL" id="OLQ05315.1"/>
    </source>
</evidence>
<organism evidence="3 4">
    <name type="scientific">Symbiodinium microadriaticum</name>
    <name type="common">Dinoflagellate</name>
    <name type="synonym">Zooxanthella microadriatica</name>
    <dbReference type="NCBI Taxonomy" id="2951"/>
    <lineage>
        <taxon>Eukaryota</taxon>
        <taxon>Sar</taxon>
        <taxon>Alveolata</taxon>
        <taxon>Dinophyceae</taxon>
        <taxon>Suessiales</taxon>
        <taxon>Symbiodiniaceae</taxon>
        <taxon>Symbiodinium</taxon>
    </lineage>
</organism>
<dbReference type="Proteomes" id="UP000186817">
    <property type="component" value="Unassembled WGS sequence"/>
</dbReference>
<feature type="compositionally biased region" description="Low complexity" evidence="2">
    <location>
        <begin position="992"/>
        <end position="1001"/>
    </location>
</feature>
<dbReference type="AlphaFoldDB" id="A0A1Q9ECZ5"/>
<feature type="region of interest" description="Disordered" evidence="2">
    <location>
        <begin position="902"/>
        <end position="956"/>
    </location>
</feature>
<gene>
    <name evidence="3" type="ORF">AK812_SmicGene11512</name>
</gene>
<comment type="caution">
    <text evidence="3">The sequence shown here is derived from an EMBL/GenBank/DDBJ whole genome shotgun (WGS) entry which is preliminary data.</text>
</comment>
<evidence type="ECO:0000256" key="2">
    <source>
        <dbReference type="SAM" id="MobiDB-lite"/>
    </source>
</evidence>
<dbReference type="OrthoDB" id="413656at2759"/>
<keyword evidence="1" id="KW-0175">Coiled coil</keyword>
<name>A0A1Q9ECZ5_SYMMI</name>
<keyword evidence="4" id="KW-1185">Reference proteome</keyword>
<reference evidence="3 4" key="1">
    <citation type="submission" date="2016-02" db="EMBL/GenBank/DDBJ databases">
        <title>Genome analysis of coral dinoflagellate symbionts highlights evolutionary adaptations to a symbiotic lifestyle.</title>
        <authorList>
            <person name="Aranda M."/>
            <person name="Li Y."/>
            <person name="Liew Y.J."/>
            <person name="Baumgarten S."/>
            <person name="Simakov O."/>
            <person name="Wilson M."/>
            <person name="Piel J."/>
            <person name="Ashoor H."/>
            <person name="Bougouffa S."/>
            <person name="Bajic V.B."/>
            <person name="Ryu T."/>
            <person name="Ravasi T."/>
            <person name="Bayer T."/>
            <person name="Micklem G."/>
            <person name="Kim H."/>
            <person name="Bhak J."/>
            <person name="Lajeunesse T.C."/>
            <person name="Voolstra C.R."/>
        </authorList>
    </citation>
    <scope>NUCLEOTIDE SEQUENCE [LARGE SCALE GENOMIC DNA]</scope>
    <source>
        <strain evidence="3 4">CCMP2467</strain>
    </source>
</reference>